<feature type="transmembrane region" description="Helical" evidence="2">
    <location>
        <begin position="211"/>
        <end position="231"/>
    </location>
</feature>
<dbReference type="AlphaFoldDB" id="A0A9P3PL90"/>
<dbReference type="OrthoDB" id="3206101at2759"/>
<evidence type="ECO:0000259" key="3">
    <source>
        <dbReference type="Pfam" id="PF20151"/>
    </source>
</evidence>
<sequence length="340" mass="38496">MSLQRMYEETVNGDRICNYSGMAAFTFFVHEWLSSADKEVEQIWKGRWTPLKSLYMFLRILSMGTQLFPVILAFLPFSTRVGYHSLRTCRLVVGFQGAASQVLMLGVQIILIMRVDALYYAQIKLRLLLRLLYLVEIVVTWVVFAFSMPKIEYGLNCLVTEFPGGYAVLFFVLPMVVDCILFVLTMIKFYQAIREGWGREPVIYRFLKDGIWAFALPFTIVTINVLCMGFLPGPLSSIAYSWVIAIPAFAGCRLILNMRHLLRSRRSEGPPTYPEQDFMIATTTRTDLWSHGGPMAAAPEHDIDGGGYEMSNAPTRPSRFGTVLDPEPEPDRGRQKGGPG</sequence>
<feature type="transmembrane region" description="Helical" evidence="2">
    <location>
        <begin position="166"/>
        <end position="190"/>
    </location>
</feature>
<dbReference type="Pfam" id="PF20151">
    <property type="entry name" value="DUF6533"/>
    <property type="match status" value="1"/>
</dbReference>
<dbReference type="Proteomes" id="UP001063166">
    <property type="component" value="Unassembled WGS sequence"/>
</dbReference>
<dbReference type="EMBL" id="BRPK01000004">
    <property type="protein sequence ID" value="GLB37993.1"/>
    <property type="molecule type" value="Genomic_DNA"/>
</dbReference>
<name>A0A9P3PL90_LYOSH</name>
<organism evidence="4 5">
    <name type="scientific">Lyophyllum shimeji</name>
    <name type="common">Hon-shimeji</name>
    <name type="synonym">Tricholoma shimeji</name>
    <dbReference type="NCBI Taxonomy" id="47721"/>
    <lineage>
        <taxon>Eukaryota</taxon>
        <taxon>Fungi</taxon>
        <taxon>Dikarya</taxon>
        <taxon>Basidiomycota</taxon>
        <taxon>Agaricomycotina</taxon>
        <taxon>Agaricomycetes</taxon>
        <taxon>Agaricomycetidae</taxon>
        <taxon>Agaricales</taxon>
        <taxon>Tricholomatineae</taxon>
        <taxon>Lyophyllaceae</taxon>
        <taxon>Lyophyllum</taxon>
    </lineage>
</organism>
<keyword evidence="2" id="KW-0812">Transmembrane</keyword>
<feature type="transmembrane region" description="Helical" evidence="2">
    <location>
        <begin position="127"/>
        <end position="146"/>
    </location>
</feature>
<evidence type="ECO:0000256" key="1">
    <source>
        <dbReference type="SAM" id="MobiDB-lite"/>
    </source>
</evidence>
<protein>
    <recommendedName>
        <fullName evidence="3">DUF6533 domain-containing protein</fullName>
    </recommendedName>
</protein>
<evidence type="ECO:0000313" key="5">
    <source>
        <dbReference type="Proteomes" id="UP001063166"/>
    </source>
</evidence>
<dbReference type="InterPro" id="IPR045340">
    <property type="entry name" value="DUF6533"/>
</dbReference>
<feature type="transmembrane region" description="Helical" evidence="2">
    <location>
        <begin position="237"/>
        <end position="256"/>
    </location>
</feature>
<feature type="domain" description="DUF6533" evidence="3">
    <location>
        <begin position="19"/>
        <end position="63"/>
    </location>
</feature>
<proteinExistence type="predicted"/>
<reference evidence="4" key="1">
    <citation type="submission" date="2022-07" db="EMBL/GenBank/DDBJ databases">
        <title>The genome of Lyophyllum shimeji provides insight into the initial evolution of ectomycorrhizal fungal genome.</title>
        <authorList>
            <person name="Kobayashi Y."/>
            <person name="Shibata T."/>
            <person name="Hirakawa H."/>
            <person name="Shigenobu S."/>
            <person name="Nishiyama T."/>
            <person name="Yamada A."/>
            <person name="Hasebe M."/>
            <person name="Kawaguchi M."/>
        </authorList>
    </citation>
    <scope>NUCLEOTIDE SEQUENCE</scope>
    <source>
        <strain evidence="4">AT787</strain>
    </source>
</reference>
<keyword evidence="5" id="KW-1185">Reference proteome</keyword>
<feature type="transmembrane region" description="Helical" evidence="2">
    <location>
        <begin position="54"/>
        <end position="75"/>
    </location>
</feature>
<feature type="transmembrane region" description="Helical" evidence="2">
    <location>
        <begin position="95"/>
        <end position="115"/>
    </location>
</feature>
<keyword evidence="2" id="KW-0472">Membrane</keyword>
<evidence type="ECO:0000256" key="2">
    <source>
        <dbReference type="SAM" id="Phobius"/>
    </source>
</evidence>
<gene>
    <name evidence="4" type="ORF">LshimejAT787_0410440</name>
</gene>
<evidence type="ECO:0000313" key="4">
    <source>
        <dbReference type="EMBL" id="GLB37993.1"/>
    </source>
</evidence>
<comment type="caution">
    <text evidence="4">The sequence shown here is derived from an EMBL/GenBank/DDBJ whole genome shotgun (WGS) entry which is preliminary data.</text>
</comment>
<keyword evidence="2" id="KW-1133">Transmembrane helix</keyword>
<feature type="region of interest" description="Disordered" evidence="1">
    <location>
        <begin position="301"/>
        <end position="340"/>
    </location>
</feature>
<accession>A0A9P3PL90</accession>